<sequence>MLHKLAKTTFDFLFTGSRLFDTHPIRWNEDKTRLVVSECKFTLFRWKFQLSLIFLYAFFIYYRLYDSLVNMKIPAEQCVIQLFYAISFFYYCSNNFNYYVRRKEIAEFVTIFFKFDELFQAKPHQIQRTKKFAESLLAFLAAGLGNGLFQGPCFLYFSKNRNFLFSIVEPYLDTDSIYWARFPFALIEIWISTLSWMGSLFHTFIWFAMANCMPLWTTYMIYNDKAKKKRPLTRTIYYRSLQCLMIQFNDCYAWFSFMGVKLSAFFGLICVLYGSLRFYGKIPIVGYAVLPLSVFMGFLYAFLMFPAAGKASDALMDMLNGWGKIGLHFIDKQPHIGLRKLTEENQKLQPQNQDPTDAMTVTTPHQFVDDPHKRMVQQRQTRVNRFKLNLSLIRSCPVVGFRVGSFYCVTTATTFTFCDMVINQTINCLLSF</sequence>
<keyword evidence="1" id="KW-0812">Transmembrane</keyword>
<dbReference type="EMBL" id="CAXLJM020000049">
    <property type="protein sequence ID" value="CAL8112954.1"/>
    <property type="molecule type" value="Genomic_DNA"/>
</dbReference>
<accession>A0ABP1QWE6</accession>
<keyword evidence="1" id="KW-1133">Transmembrane helix</keyword>
<feature type="transmembrane region" description="Helical" evidence="1">
    <location>
        <begin position="204"/>
        <end position="222"/>
    </location>
</feature>
<name>A0ABP1QWE6_9HEXA</name>
<protein>
    <recommendedName>
        <fullName evidence="4">Gustatory receptor</fullName>
    </recommendedName>
</protein>
<feature type="transmembrane region" description="Helical" evidence="1">
    <location>
        <begin position="74"/>
        <end position="93"/>
    </location>
</feature>
<feature type="transmembrane region" description="Helical" evidence="1">
    <location>
        <begin position="43"/>
        <end position="62"/>
    </location>
</feature>
<evidence type="ECO:0000256" key="1">
    <source>
        <dbReference type="SAM" id="Phobius"/>
    </source>
</evidence>
<keyword evidence="3" id="KW-1185">Reference proteome</keyword>
<keyword evidence="1" id="KW-0472">Membrane</keyword>
<proteinExistence type="predicted"/>
<organism evidence="2 3">
    <name type="scientific">Orchesella dallaii</name>
    <dbReference type="NCBI Taxonomy" id="48710"/>
    <lineage>
        <taxon>Eukaryota</taxon>
        <taxon>Metazoa</taxon>
        <taxon>Ecdysozoa</taxon>
        <taxon>Arthropoda</taxon>
        <taxon>Hexapoda</taxon>
        <taxon>Collembola</taxon>
        <taxon>Entomobryomorpha</taxon>
        <taxon>Entomobryoidea</taxon>
        <taxon>Orchesellidae</taxon>
        <taxon>Orchesellinae</taxon>
        <taxon>Orchesella</taxon>
    </lineage>
</organism>
<gene>
    <name evidence="2" type="ORF">ODALV1_LOCUS15853</name>
</gene>
<feature type="transmembrane region" description="Helical" evidence="1">
    <location>
        <begin position="285"/>
        <end position="305"/>
    </location>
</feature>
<dbReference type="Proteomes" id="UP001642540">
    <property type="component" value="Unassembled WGS sequence"/>
</dbReference>
<reference evidence="2 3" key="1">
    <citation type="submission" date="2024-08" db="EMBL/GenBank/DDBJ databases">
        <authorList>
            <person name="Cucini C."/>
            <person name="Frati F."/>
        </authorList>
    </citation>
    <scope>NUCLEOTIDE SEQUENCE [LARGE SCALE GENOMIC DNA]</scope>
</reference>
<evidence type="ECO:0000313" key="2">
    <source>
        <dbReference type="EMBL" id="CAL8112954.1"/>
    </source>
</evidence>
<feature type="transmembrane region" description="Helical" evidence="1">
    <location>
        <begin position="252"/>
        <end position="273"/>
    </location>
</feature>
<evidence type="ECO:0008006" key="4">
    <source>
        <dbReference type="Google" id="ProtNLM"/>
    </source>
</evidence>
<feature type="transmembrane region" description="Helical" evidence="1">
    <location>
        <begin position="136"/>
        <end position="157"/>
    </location>
</feature>
<comment type="caution">
    <text evidence="2">The sequence shown here is derived from an EMBL/GenBank/DDBJ whole genome shotgun (WGS) entry which is preliminary data.</text>
</comment>
<evidence type="ECO:0000313" key="3">
    <source>
        <dbReference type="Proteomes" id="UP001642540"/>
    </source>
</evidence>